<feature type="transmembrane region" description="Helical" evidence="1">
    <location>
        <begin position="199"/>
        <end position="219"/>
    </location>
</feature>
<dbReference type="STRING" id="868131.MSWAN_2082"/>
<dbReference type="EMBL" id="CP002772">
    <property type="protein sequence ID" value="AEG19090.1"/>
    <property type="molecule type" value="Genomic_DNA"/>
</dbReference>
<dbReference type="GeneID" id="10669600"/>
<protein>
    <recommendedName>
        <fullName evidence="4">DUF4013 domain-containing protein</fullName>
    </recommendedName>
</protein>
<evidence type="ECO:0000313" key="3">
    <source>
        <dbReference type="Proteomes" id="UP000009231"/>
    </source>
</evidence>
<evidence type="ECO:0000256" key="1">
    <source>
        <dbReference type="SAM" id="Phobius"/>
    </source>
</evidence>
<keyword evidence="3" id="KW-1185">Reference proteome</keyword>
<dbReference type="KEGG" id="mew:MSWAN_2082"/>
<dbReference type="eggNOG" id="arCOG02879">
    <property type="taxonomic scope" value="Archaea"/>
</dbReference>
<dbReference type="InterPro" id="IPR025098">
    <property type="entry name" value="DUF4013"/>
</dbReference>
<keyword evidence="1" id="KW-0472">Membrane</keyword>
<dbReference type="Pfam" id="PF13197">
    <property type="entry name" value="DUF4013"/>
    <property type="match status" value="1"/>
</dbReference>
<organism evidence="2 3">
    <name type="scientific">Methanobacterium paludis (strain DSM 25820 / JCM 18151 / SWAN1)</name>
    <dbReference type="NCBI Taxonomy" id="868131"/>
    <lineage>
        <taxon>Archaea</taxon>
        <taxon>Methanobacteriati</taxon>
        <taxon>Methanobacteriota</taxon>
        <taxon>Methanomada group</taxon>
        <taxon>Methanobacteria</taxon>
        <taxon>Methanobacteriales</taxon>
        <taxon>Methanobacteriaceae</taxon>
        <taxon>Methanobacterium</taxon>
    </lineage>
</organism>
<dbReference type="HOGENOM" id="CLU_079270_3_0_2"/>
<dbReference type="AlphaFoldDB" id="F6D2W1"/>
<proteinExistence type="predicted"/>
<keyword evidence="1" id="KW-1133">Transmembrane helix</keyword>
<dbReference type="RefSeq" id="WP_013826589.1">
    <property type="nucleotide sequence ID" value="NC_015574.1"/>
</dbReference>
<keyword evidence="1" id="KW-0812">Transmembrane</keyword>
<evidence type="ECO:0008006" key="4">
    <source>
        <dbReference type="Google" id="ProtNLM"/>
    </source>
</evidence>
<evidence type="ECO:0000313" key="2">
    <source>
        <dbReference type="EMBL" id="AEG19090.1"/>
    </source>
</evidence>
<feature type="transmembrane region" description="Helical" evidence="1">
    <location>
        <begin position="174"/>
        <end position="193"/>
    </location>
</feature>
<feature type="transmembrane region" description="Helical" evidence="1">
    <location>
        <begin position="22"/>
        <end position="45"/>
    </location>
</feature>
<accession>F6D2W1</accession>
<dbReference type="Proteomes" id="UP000009231">
    <property type="component" value="Chromosome"/>
</dbReference>
<reference evidence="2 3" key="1">
    <citation type="journal article" date="2014" name="Int. J. Syst. Evol. Microbiol.">
        <title>Methanobacterium paludis sp. nov. and a novel strain of Methanobacterium lacus isolated from northern peatlands.</title>
        <authorList>
            <person name="Cadillo-Quiroz H."/>
            <person name="Brauer S.L."/>
            <person name="Goodson N."/>
            <person name="Yavitt J.B."/>
            <person name="Zinder S.H."/>
        </authorList>
    </citation>
    <scope>NUCLEOTIDE SEQUENCE [LARGE SCALE GENOMIC DNA]</scope>
    <source>
        <strain evidence="3">DSM 25820 / JCM 18151 / SWAN1</strain>
    </source>
</reference>
<feature type="transmembrane region" description="Helical" evidence="1">
    <location>
        <begin position="120"/>
        <end position="153"/>
    </location>
</feature>
<sequence>MDIGEIVSDSIRYPSSDWTKVIILGILFIISFLIIPIFLALGYIFKVLKASLAGLEELPEFNEWIDMLVDGIKVFVVYIVYFLPAILIMIFSVISIWYSIMSFAAMQTVGTMMSPELLFGMFGGTALAGIIISMIYMLVITPVMAIAIANMAYNDGEINAAFRFSEIFELISQIGWVDLIIWYIVLILIGVVVGVLTGILGIIPVIGWIISILVVYPYINIFYARSVAWLYASAFENSE</sequence>
<gene>
    <name evidence="2" type="ordered locus">MSWAN_2082</name>
</gene>
<name>F6D2W1_METPW</name>
<feature type="transmembrane region" description="Helical" evidence="1">
    <location>
        <begin position="75"/>
        <end position="100"/>
    </location>
</feature>
<dbReference type="OrthoDB" id="107590at2157"/>